<dbReference type="CDD" id="cd01347">
    <property type="entry name" value="ligand_gated_channel"/>
    <property type="match status" value="1"/>
</dbReference>
<feature type="chain" id="PRO_5047317512" evidence="12">
    <location>
        <begin position="30"/>
        <end position="740"/>
    </location>
</feature>
<dbReference type="EMBL" id="BAAAFA010000002">
    <property type="protein sequence ID" value="GAA0812476.1"/>
    <property type="molecule type" value="Genomic_DNA"/>
</dbReference>
<evidence type="ECO:0000256" key="2">
    <source>
        <dbReference type="ARBA" id="ARBA00009810"/>
    </source>
</evidence>
<dbReference type="SUPFAM" id="SSF56935">
    <property type="entry name" value="Porins"/>
    <property type="match status" value="1"/>
</dbReference>
<gene>
    <name evidence="15" type="primary">piuA</name>
    <name evidence="15" type="ORF">GCM10009111_06480</name>
</gene>
<proteinExistence type="inferred from homology"/>
<dbReference type="InterPro" id="IPR036942">
    <property type="entry name" value="Beta-barrel_TonB_sf"/>
</dbReference>
<evidence type="ECO:0000259" key="14">
    <source>
        <dbReference type="Pfam" id="PF07715"/>
    </source>
</evidence>
<dbReference type="PANTHER" id="PTHR32552">
    <property type="entry name" value="FERRICHROME IRON RECEPTOR-RELATED"/>
    <property type="match status" value="1"/>
</dbReference>
<evidence type="ECO:0000256" key="3">
    <source>
        <dbReference type="ARBA" id="ARBA00022448"/>
    </source>
</evidence>
<dbReference type="Pfam" id="PF00593">
    <property type="entry name" value="TonB_dep_Rec_b-barrel"/>
    <property type="match status" value="1"/>
</dbReference>
<dbReference type="Gene3D" id="2.170.130.10">
    <property type="entry name" value="TonB-dependent receptor, plug domain"/>
    <property type="match status" value="1"/>
</dbReference>
<dbReference type="InterPro" id="IPR010105">
    <property type="entry name" value="TonB_sidphr_rcpt"/>
</dbReference>
<evidence type="ECO:0000256" key="8">
    <source>
        <dbReference type="ARBA" id="ARBA00023170"/>
    </source>
</evidence>
<comment type="subcellular location">
    <subcellularLocation>
        <location evidence="1 10">Cell outer membrane</location>
        <topology evidence="1 10">Multi-pass membrane protein</topology>
    </subcellularLocation>
</comment>
<keyword evidence="3 10" id="KW-0813">Transport</keyword>
<keyword evidence="8 15" id="KW-0675">Receptor</keyword>
<comment type="caution">
    <text evidence="15">The sequence shown here is derived from an EMBL/GenBank/DDBJ whole genome shotgun (WGS) entry which is preliminary data.</text>
</comment>
<feature type="domain" description="TonB-dependent receptor-like beta-barrel" evidence="13">
    <location>
        <begin position="289"/>
        <end position="709"/>
    </location>
</feature>
<dbReference type="PROSITE" id="PS52016">
    <property type="entry name" value="TONB_DEPENDENT_REC_3"/>
    <property type="match status" value="1"/>
</dbReference>
<dbReference type="Pfam" id="PF07715">
    <property type="entry name" value="Plug"/>
    <property type="match status" value="1"/>
</dbReference>
<evidence type="ECO:0000256" key="7">
    <source>
        <dbReference type="ARBA" id="ARBA00023136"/>
    </source>
</evidence>
<reference evidence="15 16" key="1">
    <citation type="journal article" date="2019" name="Int. J. Syst. Evol. Microbiol.">
        <title>The Global Catalogue of Microorganisms (GCM) 10K type strain sequencing project: providing services to taxonomists for standard genome sequencing and annotation.</title>
        <authorList>
            <consortium name="The Broad Institute Genomics Platform"/>
            <consortium name="The Broad Institute Genome Sequencing Center for Infectious Disease"/>
            <person name="Wu L."/>
            <person name="Ma J."/>
        </authorList>
    </citation>
    <scope>NUCLEOTIDE SEQUENCE [LARGE SCALE GENOMIC DNA]</scope>
    <source>
        <strain evidence="15 16">JCM 15608</strain>
    </source>
</reference>
<evidence type="ECO:0000313" key="16">
    <source>
        <dbReference type="Proteomes" id="UP001500021"/>
    </source>
</evidence>
<name>A0ABN1L481_9GAMM</name>
<dbReference type="InterPro" id="IPR012910">
    <property type="entry name" value="Plug_dom"/>
</dbReference>
<comment type="similarity">
    <text evidence="2 10 11">Belongs to the TonB-dependent receptor family.</text>
</comment>
<evidence type="ECO:0000256" key="10">
    <source>
        <dbReference type="PROSITE-ProRule" id="PRU01360"/>
    </source>
</evidence>
<dbReference type="NCBIfam" id="TIGR01783">
    <property type="entry name" value="TonB-siderophor"/>
    <property type="match status" value="1"/>
</dbReference>
<evidence type="ECO:0000256" key="5">
    <source>
        <dbReference type="ARBA" id="ARBA00022692"/>
    </source>
</evidence>
<keyword evidence="16" id="KW-1185">Reference proteome</keyword>
<keyword evidence="9 10" id="KW-0998">Cell outer membrane</keyword>
<evidence type="ECO:0000313" key="15">
    <source>
        <dbReference type="EMBL" id="GAA0812476.1"/>
    </source>
</evidence>
<feature type="signal peptide" evidence="12">
    <location>
        <begin position="1"/>
        <end position="29"/>
    </location>
</feature>
<evidence type="ECO:0000256" key="9">
    <source>
        <dbReference type="ARBA" id="ARBA00023237"/>
    </source>
</evidence>
<dbReference type="PANTHER" id="PTHR32552:SF83">
    <property type="entry name" value="BLR3904 PROTEIN"/>
    <property type="match status" value="1"/>
</dbReference>
<evidence type="ECO:0000256" key="11">
    <source>
        <dbReference type="RuleBase" id="RU003357"/>
    </source>
</evidence>
<evidence type="ECO:0000259" key="13">
    <source>
        <dbReference type="Pfam" id="PF00593"/>
    </source>
</evidence>
<evidence type="ECO:0000256" key="6">
    <source>
        <dbReference type="ARBA" id="ARBA00023077"/>
    </source>
</evidence>
<dbReference type="Gene3D" id="2.40.170.20">
    <property type="entry name" value="TonB-dependent receptor, beta-barrel domain"/>
    <property type="match status" value="1"/>
</dbReference>
<dbReference type="Proteomes" id="UP001500021">
    <property type="component" value="Unassembled WGS sequence"/>
</dbReference>
<keyword evidence="7 10" id="KW-0472">Membrane</keyword>
<dbReference type="InterPro" id="IPR000531">
    <property type="entry name" value="Beta-barrel_TonB"/>
</dbReference>
<keyword evidence="12" id="KW-0732">Signal</keyword>
<keyword evidence="5 10" id="KW-0812">Transmembrane</keyword>
<keyword evidence="6 11" id="KW-0798">TonB box</keyword>
<protein>
    <submittedName>
        <fullName evidence="15">TonB-dependent siderophore receptor PiuA</fullName>
    </submittedName>
</protein>
<evidence type="ECO:0000256" key="12">
    <source>
        <dbReference type="SAM" id="SignalP"/>
    </source>
</evidence>
<evidence type="ECO:0000256" key="1">
    <source>
        <dbReference type="ARBA" id="ARBA00004571"/>
    </source>
</evidence>
<sequence>MSISNRFTRSILSKAVALAATTLALNAYAEAETSTKSLAKTTVSSESSSEFKKEKVSNHKITTSLLDTAKTISVIDAKVLSNQGVTSLNDALRNVTGVSTFGAGEGGGGNVTTSDKITIRGFSANGNIYIDGIRDITGYSRDLFNTEQVEVSKGASSSITGKGSAGGTVNMVTKKATLDDFANVNALLDDADTKRLTADINTKLGDSNALRINGLVTDGGDPLDNGIETYQTLAIAPSIYHEFSERTNITADVLLMKQDNTPTLGLPYISEEAGAQIGMESPLNASLWDKFYGNKQRDFEEVNINVGTVVIEHQFSDTVSLVNQTRFASNDKKSVTARPMIHRTSYDRDTQKSTYANEYDAAYTLNIDSANTLFVNQFDVLANFATGSVDHNLVVGVELYQEEQKTYNLANDIVLENRYLPIDQPNPYQGYTGSIYRDGAPSEVEGTGAAIYALDTITFNEQWLLTVGARFEDYKAEGSAYQWKRVNDKWVRELKNGLAADSTFTSWNSALNYKPTEQSSIYVSFANSQDPAAGDMAFPRREAESELDPQESINFELGAKIDLFDGNLQLATAYFSTTKTVTDRNDKGETFLSGEQEATGFELSVNGMLNENFSILAGYTHQDTEVTKDFTPESVGNGLSAAPENSANIWLQYQQQALTLALGAQYSSGNTYWRRNTAYYETGSSTILQAMAAYQVTKALQVQFNVDNLTDEEYVTDYSARGHFRPGAPRVMKLSATYAF</sequence>
<organism evidence="15 16">
    <name type="scientific">Colwellia asteriadis</name>
    <dbReference type="NCBI Taxonomy" id="517723"/>
    <lineage>
        <taxon>Bacteria</taxon>
        <taxon>Pseudomonadati</taxon>
        <taxon>Pseudomonadota</taxon>
        <taxon>Gammaproteobacteria</taxon>
        <taxon>Alteromonadales</taxon>
        <taxon>Colwelliaceae</taxon>
        <taxon>Colwellia</taxon>
    </lineage>
</organism>
<dbReference type="InterPro" id="IPR037066">
    <property type="entry name" value="Plug_dom_sf"/>
</dbReference>
<dbReference type="InterPro" id="IPR039426">
    <property type="entry name" value="TonB-dep_rcpt-like"/>
</dbReference>
<keyword evidence="4 10" id="KW-1134">Transmembrane beta strand</keyword>
<feature type="domain" description="TonB-dependent receptor plug" evidence="14">
    <location>
        <begin position="65"/>
        <end position="168"/>
    </location>
</feature>
<accession>A0ABN1L481</accession>
<evidence type="ECO:0000256" key="4">
    <source>
        <dbReference type="ARBA" id="ARBA00022452"/>
    </source>
</evidence>
<dbReference type="RefSeq" id="WP_343814933.1">
    <property type="nucleotide sequence ID" value="NZ_BAAAFA010000002.1"/>
</dbReference>